<evidence type="ECO:0000313" key="4">
    <source>
        <dbReference type="Proteomes" id="UP000650833"/>
    </source>
</evidence>
<dbReference type="Proteomes" id="UP000650833">
    <property type="component" value="Unassembled WGS sequence"/>
</dbReference>
<evidence type="ECO:0000256" key="1">
    <source>
        <dbReference type="SAM" id="MobiDB-lite"/>
    </source>
</evidence>
<dbReference type="OrthoDB" id="2236827at2759"/>
<comment type="caution">
    <text evidence="3">The sequence shown here is derived from an EMBL/GenBank/DDBJ whole genome shotgun (WGS) entry which is preliminary data.</text>
</comment>
<evidence type="ECO:0000313" key="3">
    <source>
        <dbReference type="EMBL" id="KAG2207647.1"/>
    </source>
</evidence>
<protein>
    <submittedName>
        <fullName evidence="3">Uncharacterized protein</fullName>
    </submittedName>
</protein>
<organism evidence="3 4">
    <name type="scientific">Mucor plumbeus</name>
    <dbReference type="NCBI Taxonomy" id="97098"/>
    <lineage>
        <taxon>Eukaryota</taxon>
        <taxon>Fungi</taxon>
        <taxon>Fungi incertae sedis</taxon>
        <taxon>Mucoromycota</taxon>
        <taxon>Mucoromycotina</taxon>
        <taxon>Mucoromycetes</taxon>
        <taxon>Mucorales</taxon>
        <taxon>Mucorineae</taxon>
        <taxon>Mucoraceae</taxon>
        <taxon>Mucor</taxon>
    </lineage>
</organism>
<keyword evidence="2" id="KW-1133">Transmembrane helix</keyword>
<keyword evidence="2" id="KW-0812">Transmembrane</keyword>
<feature type="transmembrane region" description="Helical" evidence="2">
    <location>
        <begin position="517"/>
        <end position="537"/>
    </location>
</feature>
<dbReference type="AlphaFoldDB" id="A0A8H7RB09"/>
<sequence>MFYSNQFVEKPLPKSLPKALLDKKNDKTNKALNSLLSLPAQRFYNAIEETNESRRISINIDGEDIQRPKENTMDILMHRSIQKATWTDDPLRLCFVETKEVPPIDQLEGLDQEKTQFQSMLPFNQEETLPYTFKPKSQFLYKQLLSQLYIIIGRNQWITQYSPQMDDENEEEDFDKEYLDLAFELPFATAALIPPTPPPRGVSSTPACSPPIILPIEAYSDIHEWGNQDSTQAWLYTREEGSYCDQSLMTSSPHASTNVFYFENDEQQHQQEVAEESWEAIFHPLSTFKHNKGELEYYAWDSTNLSVAAALVAQRVTNPTSHLMDNMSTASVQATTIAVEATIPQLMPTPPLKPSPVLTIASTENDHVLERDGSEINLVDFHKELSSWEKLSEEDYYYDMLQKIRRSNSSSLDESRSTLKSTDISIMDKYESQQKGKKNAQKSSKRHELLLGRFNHKKPTTNTNTTNTLNATATTISTITTTAAHNDYMIDDEKTSNIADPETLLMKKPCYWTKKRLFWSGFVCPLLWYYGSIHMKASNNSRLLDLSDLRWQKKCRLAALYFSIILSVIILVISIKIAGSAGIRQTQSDTIRAVIAD</sequence>
<keyword evidence="4" id="KW-1185">Reference proteome</keyword>
<name>A0A8H7RB09_9FUNG</name>
<feature type="compositionally biased region" description="Basic residues" evidence="1">
    <location>
        <begin position="435"/>
        <end position="445"/>
    </location>
</feature>
<evidence type="ECO:0000256" key="2">
    <source>
        <dbReference type="SAM" id="Phobius"/>
    </source>
</evidence>
<gene>
    <name evidence="3" type="ORF">INT46_005058</name>
</gene>
<proteinExistence type="predicted"/>
<reference evidence="3" key="1">
    <citation type="submission" date="2020-12" db="EMBL/GenBank/DDBJ databases">
        <title>Metabolic potential, ecology and presence of endohyphal bacteria is reflected in genomic diversity of Mucoromycotina.</title>
        <authorList>
            <person name="Muszewska A."/>
            <person name="Okrasinska A."/>
            <person name="Steczkiewicz K."/>
            <person name="Drgas O."/>
            <person name="Orlowska M."/>
            <person name="Perlinska-Lenart U."/>
            <person name="Aleksandrzak-Piekarczyk T."/>
            <person name="Szatraj K."/>
            <person name="Zielenkiewicz U."/>
            <person name="Pilsyk S."/>
            <person name="Malc E."/>
            <person name="Mieczkowski P."/>
            <person name="Kruszewska J.S."/>
            <person name="Biernat P."/>
            <person name="Pawlowska J."/>
        </authorList>
    </citation>
    <scope>NUCLEOTIDE SEQUENCE</scope>
    <source>
        <strain evidence="3">CBS 226.32</strain>
    </source>
</reference>
<feature type="region of interest" description="Disordered" evidence="1">
    <location>
        <begin position="425"/>
        <end position="445"/>
    </location>
</feature>
<accession>A0A8H7RB09</accession>
<dbReference type="EMBL" id="JAEPRC010000124">
    <property type="protein sequence ID" value="KAG2207647.1"/>
    <property type="molecule type" value="Genomic_DNA"/>
</dbReference>
<keyword evidence="2" id="KW-0472">Membrane</keyword>
<feature type="transmembrane region" description="Helical" evidence="2">
    <location>
        <begin position="558"/>
        <end position="579"/>
    </location>
</feature>